<evidence type="ECO:0000256" key="3">
    <source>
        <dbReference type="ARBA" id="ARBA00022475"/>
    </source>
</evidence>
<reference evidence="10" key="1">
    <citation type="submission" date="2015-11" db="EMBL/GenBank/DDBJ databases">
        <authorList>
            <person name="Varghese N."/>
        </authorList>
    </citation>
    <scope>NUCLEOTIDE SEQUENCE [LARGE SCALE GENOMIC DNA]</scope>
</reference>
<comment type="subcellular location">
    <subcellularLocation>
        <location evidence="1 7">Cell membrane</location>
        <topology evidence="1 7">Multi-pass membrane protein</topology>
    </subcellularLocation>
</comment>
<gene>
    <name evidence="9" type="ORF">JGI1_01426</name>
</gene>
<sequence length="307" mass="34181">MIARKKIFWVSIFVVFYLVLADLIAPFDPIMSLDRENLSSLPPLTRVYEINLKDGGKVIAFDYVKQGEFVYYTQKFSRGRVKLEDLKNVRSLLFVFGTDNLGRDVLSRTIYGGKISLLVGIIASFIALFVGLIVGVFAGYFGGIIDKVLMRITDVFLAFPKLFLVLVVVSLSSGQTIFSLILILGLLSWMGIARFTRAEFLKLKNMEFVLALEAIGFPDLKIALRHILPNAILPSLVNMPLLIGDLILTESILSFIGFGVQPPTPTWGSMISEAEKSLLSTWWLPIPPGILISATVLIMNWASEIEE</sequence>
<dbReference type="GO" id="GO:0005886">
    <property type="term" value="C:plasma membrane"/>
    <property type="evidence" value="ECO:0007669"/>
    <property type="project" value="UniProtKB-SubCell"/>
</dbReference>
<dbReference type="InterPro" id="IPR000515">
    <property type="entry name" value="MetI-like"/>
</dbReference>
<evidence type="ECO:0000256" key="7">
    <source>
        <dbReference type="RuleBase" id="RU363032"/>
    </source>
</evidence>
<dbReference type="SUPFAM" id="SSF161098">
    <property type="entry name" value="MetI-like"/>
    <property type="match status" value="1"/>
</dbReference>
<dbReference type="InterPro" id="IPR050366">
    <property type="entry name" value="BP-dependent_transpt_permease"/>
</dbReference>
<dbReference type="PROSITE" id="PS50928">
    <property type="entry name" value="ABC_TM1"/>
    <property type="match status" value="1"/>
</dbReference>
<evidence type="ECO:0000256" key="1">
    <source>
        <dbReference type="ARBA" id="ARBA00004651"/>
    </source>
</evidence>
<dbReference type="Pfam" id="PF00528">
    <property type="entry name" value="BPD_transp_1"/>
    <property type="match status" value="1"/>
</dbReference>
<feature type="transmembrane region" description="Helical" evidence="7">
    <location>
        <begin position="7"/>
        <end position="27"/>
    </location>
</feature>
<keyword evidence="6 7" id="KW-0472">Membrane</keyword>
<dbReference type="InterPro" id="IPR035906">
    <property type="entry name" value="MetI-like_sf"/>
</dbReference>
<dbReference type="GO" id="GO:0055085">
    <property type="term" value="P:transmembrane transport"/>
    <property type="evidence" value="ECO:0007669"/>
    <property type="project" value="InterPro"/>
</dbReference>
<keyword evidence="10" id="KW-1185">Reference proteome</keyword>
<dbReference type="Gene3D" id="1.10.3720.10">
    <property type="entry name" value="MetI-like"/>
    <property type="match status" value="1"/>
</dbReference>
<comment type="similarity">
    <text evidence="7">Belongs to the binding-protein-dependent transport system permease family.</text>
</comment>
<dbReference type="STRING" id="1643428.GCA_001442855_01397"/>
<evidence type="ECO:0000256" key="6">
    <source>
        <dbReference type="ARBA" id="ARBA00023136"/>
    </source>
</evidence>
<dbReference type="RefSeq" id="WP_140945171.1">
    <property type="nucleotide sequence ID" value="NZ_FAOO01000009.1"/>
</dbReference>
<evidence type="ECO:0000256" key="5">
    <source>
        <dbReference type="ARBA" id="ARBA00022989"/>
    </source>
</evidence>
<evidence type="ECO:0000259" key="8">
    <source>
        <dbReference type="PROSITE" id="PS50928"/>
    </source>
</evidence>
<dbReference type="AlphaFoldDB" id="A0A0S4N7F1"/>
<dbReference type="PANTHER" id="PTHR43386">
    <property type="entry name" value="OLIGOPEPTIDE TRANSPORT SYSTEM PERMEASE PROTEIN APPC"/>
    <property type="match status" value="1"/>
</dbReference>
<dbReference type="PANTHER" id="PTHR43386:SF1">
    <property type="entry name" value="D,D-DIPEPTIDE TRANSPORT SYSTEM PERMEASE PROTEIN DDPC-RELATED"/>
    <property type="match status" value="1"/>
</dbReference>
<feature type="domain" description="ABC transmembrane type-1" evidence="8">
    <location>
        <begin position="113"/>
        <end position="303"/>
    </location>
</feature>
<dbReference type="CDD" id="cd06261">
    <property type="entry name" value="TM_PBP2"/>
    <property type="match status" value="1"/>
</dbReference>
<keyword evidence="4 7" id="KW-0812">Transmembrane</keyword>
<accession>A0A0S4N7F1</accession>
<evidence type="ECO:0000313" key="10">
    <source>
        <dbReference type="Proteomes" id="UP000320623"/>
    </source>
</evidence>
<evidence type="ECO:0000256" key="2">
    <source>
        <dbReference type="ARBA" id="ARBA00022448"/>
    </source>
</evidence>
<name>A0A0S4N7F1_9BACT</name>
<protein>
    <submittedName>
        <fullName evidence="9">ABC-type dipeptide/oligopeptide/nickel transport system, permease component</fullName>
    </submittedName>
</protein>
<keyword evidence="3" id="KW-1003">Cell membrane</keyword>
<proteinExistence type="inferred from homology"/>
<dbReference type="Proteomes" id="UP000320623">
    <property type="component" value="Unassembled WGS sequence"/>
</dbReference>
<dbReference type="EMBL" id="FAOO01000009">
    <property type="protein sequence ID" value="CUU06159.1"/>
    <property type="molecule type" value="Genomic_DNA"/>
</dbReference>
<evidence type="ECO:0000313" key="9">
    <source>
        <dbReference type="EMBL" id="CUU06159.1"/>
    </source>
</evidence>
<dbReference type="OrthoDB" id="9783218at2"/>
<evidence type="ECO:0000256" key="4">
    <source>
        <dbReference type="ARBA" id="ARBA00022692"/>
    </source>
</evidence>
<keyword evidence="5 7" id="KW-1133">Transmembrane helix</keyword>
<keyword evidence="2 7" id="KW-0813">Transport</keyword>
<feature type="transmembrane region" description="Helical" evidence="7">
    <location>
        <begin position="115"/>
        <end position="141"/>
    </location>
</feature>
<organism evidence="9 10">
    <name type="scientific">Candidatus Thermokryptus mobilis</name>
    <dbReference type="NCBI Taxonomy" id="1643428"/>
    <lineage>
        <taxon>Bacteria</taxon>
        <taxon>Pseudomonadati</taxon>
        <taxon>Candidatus Kryptoniota</taxon>
        <taxon>Candidatus Thermokryptus</taxon>
    </lineage>
</organism>